<evidence type="ECO:0000256" key="1">
    <source>
        <dbReference type="ARBA" id="ARBA00006697"/>
    </source>
</evidence>
<dbReference type="SMART" id="SM00721">
    <property type="entry name" value="BAR"/>
    <property type="match status" value="1"/>
</dbReference>
<dbReference type="GO" id="GO:0005737">
    <property type="term" value="C:cytoplasm"/>
    <property type="evidence" value="ECO:0007669"/>
    <property type="project" value="InterPro"/>
</dbReference>
<feature type="domain" description="SH3" evidence="5">
    <location>
        <begin position="348"/>
        <end position="407"/>
    </location>
</feature>
<dbReference type="AlphaFoldDB" id="A0A0B2UVR7"/>
<dbReference type="SUPFAM" id="SSF103657">
    <property type="entry name" value="BAR/IMD domain-like"/>
    <property type="match status" value="1"/>
</dbReference>
<feature type="region of interest" description="Disordered" evidence="4">
    <location>
        <begin position="315"/>
        <end position="339"/>
    </location>
</feature>
<dbReference type="SUPFAM" id="SSF50044">
    <property type="entry name" value="SH3-domain"/>
    <property type="match status" value="1"/>
</dbReference>
<proteinExistence type="inferred from homology"/>
<evidence type="ECO:0000313" key="8">
    <source>
        <dbReference type="Proteomes" id="UP000031036"/>
    </source>
</evidence>
<dbReference type="Gene3D" id="2.30.30.40">
    <property type="entry name" value="SH3 Domains"/>
    <property type="match status" value="1"/>
</dbReference>
<dbReference type="InterPro" id="IPR027267">
    <property type="entry name" value="AH/BAR_dom_sf"/>
</dbReference>
<dbReference type="Gene3D" id="1.20.1270.60">
    <property type="entry name" value="Arfaptin homology (AH) domain/BAR domain"/>
    <property type="match status" value="1"/>
</dbReference>
<evidence type="ECO:0000256" key="4">
    <source>
        <dbReference type="SAM" id="MobiDB-lite"/>
    </source>
</evidence>
<dbReference type="OrthoDB" id="14167at2759"/>
<dbReference type="InterPro" id="IPR004148">
    <property type="entry name" value="BAR_dom"/>
</dbReference>
<accession>A0A0B2UVR7</accession>
<evidence type="ECO:0000259" key="6">
    <source>
        <dbReference type="PROSITE" id="PS51021"/>
    </source>
</evidence>
<dbReference type="InterPro" id="IPR036028">
    <property type="entry name" value="SH3-like_dom_sf"/>
</dbReference>
<dbReference type="PANTHER" id="PTHR14167">
    <property type="entry name" value="SH3 DOMAIN-CONTAINING"/>
    <property type="match status" value="1"/>
</dbReference>
<dbReference type="PROSITE" id="PS51021">
    <property type="entry name" value="BAR"/>
    <property type="match status" value="1"/>
</dbReference>
<organism evidence="7 8">
    <name type="scientific">Toxocara canis</name>
    <name type="common">Canine roundworm</name>
    <dbReference type="NCBI Taxonomy" id="6265"/>
    <lineage>
        <taxon>Eukaryota</taxon>
        <taxon>Metazoa</taxon>
        <taxon>Ecdysozoa</taxon>
        <taxon>Nematoda</taxon>
        <taxon>Chromadorea</taxon>
        <taxon>Rhabditida</taxon>
        <taxon>Spirurina</taxon>
        <taxon>Ascaridomorpha</taxon>
        <taxon>Ascaridoidea</taxon>
        <taxon>Toxocaridae</taxon>
        <taxon>Toxocara</taxon>
    </lineage>
</organism>
<comment type="caution">
    <text evidence="7">The sequence shown here is derived from an EMBL/GenBank/DDBJ whole genome shotgun (WGS) entry which is preliminary data.</text>
</comment>
<gene>
    <name evidence="7" type="primary">SH3GLB1</name>
    <name evidence="7" type="ORF">Tcan_11743</name>
</gene>
<reference evidence="7 8" key="1">
    <citation type="submission" date="2014-11" db="EMBL/GenBank/DDBJ databases">
        <title>Genetic blueprint of the zoonotic pathogen Toxocara canis.</title>
        <authorList>
            <person name="Zhu X.-Q."/>
            <person name="Korhonen P.K."/>
            <person name="Cai H."/>
            <person name="Young N.D."/>
            <person name="Nejsum P."/>
            <person name="von Samson-Himmelstjerna G."/>
            <person name="Boag P.R."/>
            <person name="Tan P."/>
            <person name="Li Q."/>
            <person name="Min J."/>
            <person name="Yang Y."/>
            <person name="Wang X."/>
            <person name="Fang X."/>
            <person name="Hall R.S."/>
            <person name="Hofmann A."/>
            <person name="Sternberg P.W."/>
            <person name="Jex A.R."/>
            <person name="Gasser R.B."/>
        </authorList>
    </citation>
    <scope>NUCLEOTIDE SEQUENCE [LARGE SCALE GENOMIC DNA]</scope>
    <source>
        <strain evidence="7">PN_DK_2014</strain>
    </source>
</reference>
<dbReference type="Pfam" id="PF07653">
    <property type="entry name" value="SH3_2"/>
    <property type="match status" value="1"/>
</dbReference>
<dbReference type="SMART" id="SM00326">
    <property type="entry name" value="SH3"/>
    <property type="match status" value="1"/>
</dbReference>
<dbReference type="GO" id="GO:0016020">
    <property type="term" value="C:membrane"/>
    <property type="evidence" value="ECO:0007669"/>
    <property type="project" value="TreeGrafter"/>
</dbReference>
<protein>
    <submittedName>
        <fullName evidence="7">Endophilin-B1</fullName>
    </submittedName>
</protein>
<dbReference type="InterPro" id="IPR050384">
    <property type="entry name" value="Endophilin_SH3RF"/>
</dbReference>
<sequence>MIGKLLMGRFALDNRVRRYVKNGKVLYKCLQTLAKDYRVAVNLTEQAIMDFNFKKIASDASGFFSRAKQFTEETFLKAEKTELDAHFENLLQRADKTEEHTKRLLSCLESYLQPNPTVRMEEVFYEKLELRKEGGRMNSLEHLGQAMTDAGNEFGAGTPYGNALLKVAQAEFKLGAGERDFINNCANNTLLPIRRFLEGDMKTIQRERKVLNTKRLDLDAAKSRLRKAKSLEAQSNAEADLRVAQAEFDKQAEITKLLLEGIQTAHNNQLKCLRDFVEAQMSFYAQAHQHMADLQRELSGTVSFRGSSITLVQNDSVERQRRSSSVASESKTHQQTNGTKEAYAIDDLGTKQARLIFDYVAQTPQELSAAKNEIVIVYRLPGMDTDFVMAEKGGKRGRIPLSYLEVL</sequence>
<dbReference type="PROSITE" id="PS50002">
    <property type="entry name" value="SH3"/>
    <property type="match status" value="1"/>
</dbReference>
<dbReference type="EMBL" id="JPKZ01003105">
    <property type="protein sequence ID" value="KHN73508.1"/>
    <property type="molecule type" value="Genomic_DNA"/>
</dbReference>
<feature type="compositionally biased region" description="Polar residues" evidence="4">
    <location>
        <begin position="323"/>
        <end position="339"/>
    </location>
</feature>
<dbReference type="Proteomes" id="UP000031036">
    <property type="component" value="Unassembled WGS sequence"/>
</dbReference>
<keyword evidence="2 3" id="KW-0728">SH3 domain</keyword>
<dbReference type="PANTHER" id="PTHR14167:SF76">
    <property type="entry name" value="ENDOPHILIN B, ISOFORM A"/>
    <property type="match status" value="1"/>
</dbReference>
<dbReference type="InterPro" id="IPR001452">
    <property type="entry name" value="SH3_domain"/>
</dbReference>
<feature type="domain" description="BAR" evidence="6">
    <location>
        <begin position="72"/>
        <end position="307"/>
    </location>
</feature>
<evidence type="ECO:0000256" key="3">
    <source>
        <dbReference type="PROSITE-ProRule" id="PRU00192"/>
    </source>
</evidence>
<evidence type="ECO:0000256" key="2">
    <source>
        <dbReference type="ARBA" id="ARBA00022443"/>
    </source>
</evidence>
<dbReference type="OMA" id="DWIMAER"/>
<evidence type="ECO:0000313" key="7">
    <source>
        <dbReference type="EMBL" id="KHN73508.1"/>
    </source>
</evidence>
<dbReference type="CDD" id="cd07594">
    <property type="entry name" value="BAR_Endophilin_B"/>
    <property type="match status" value="1"/>
</dbReference>
<evidence type="ECO:0000259" key="5">
    <source>
        <dbReference type="PROSITE" id="PS50002"/>
    </source>
</evidence>
<dbReference type="Pfam" id="PF03114">
    <property type="entry name" value="BAR"/>
    <property type="match status" value="1"/>
</dbReference>
<comment type="similarity">
    <text evidence="1">Belongs to the endophilin family.</text>
</comment>
<dbReference type="CDD" id="cd11802">
    <property type="entry name" value="SH3_Endophilin_B"/>
    <property type="match status" value="1"/>
</dbReference>
<dbReference type="STRING" id="6265.A0A0B2UVR7"/>
<dbReference type="GO" id="GO:0061024">
    <property type="term" value="P:membrane organization"/>
    <property type="evidence" value="ECO:0007669"/>
    <property type="project" value="TreeGrafter"/>
</dbReference>
<keyword evidence="8" id="KW-1185">Reference proteome</keyword>
<name>A0A0B2UVR7_TOXCA</name>